<dbReference type="RefSeq" id="WP_303549532.1">
    <property type="nucleotide sequence ID" value="NZ_JAUOPG010000004.1"/>
</dbReference>
<dbReference type="PROSITE" id="PS50894">
    <property type="entry name" value="HPT"/>
    <property type="match status" value="1"/>
</dbReference>
<keyword evidence="5" id="KW-0808">Transferase</keyword>
<feature type="domain" description="HPt" evidence="14">
    <location>
        <begin position="331"/>
        <end position="435"/>
    </location>
</feature>
<organism evidence="15 16">
    <name type="scientific">Neptunomonas phycophila</name>
    <dbReference type="NCBI Taxonomy" id="1572645"/>
    <lineage>
        <taxon>Bacteria</taxon>
        <taxon>Pseudomonadati</taxon>
        <taxon>Pseudomonadota</taxon>
        <taxon>Gammaproteobacteria</taxon>
        <taxon>Oceanospirillales</taxon>
        <taxon>Oceanospirillaceae</taxon>
        <taxon>Neptunomonas</taxon>
    </lineage>
</organism>
<dbReference type="InterPro" id="IPR008207">
    <property type="entry name" value="Sig_transdc_His_kin_Hpt_dom"/>
</dbReference>
<feature type="domain" description="CheW-like" evidence="13">
    <location>
        <begin position="839"/>
        <end position="974"/>
    </location>
</feature>
<dbReference type="AlphaFoldDB" id="A0AAW7XKH0"/>
<evidence type="ECO:0000256" key="9">
    <source>
        <dbReference type="PROSITE-ProRule" id="PRU00110"/>
    </source>
</evidence>
<feature type="domain" description="Histidine kinase" evidence="11">
    <location>
        <begin position="597"/>
        <end position="837"/>
    </location>
</feature>
<sequence length="1122" mass="122794">MSELSQSITDFIPYLQQVLTSNERSEAVASLDEMVETLVEQASEEELPGAADALALQLELYGQLPDVSSASMNSACQLLVLFPKDLLRLLAGDSSAVDDIIEVLSSDIWPRPISLDDLTFLLELLHDDCAAIVAKQTNDEPAQSASLDEEEIVFCTQDPALLTDDISQVDGEVLSMLSDSIRALLSDIDEDLSTQALQQLPTDLAPIIRAAKSVQLYAVQCLLEGLCINVHSVAEQGVEDADIRWVTSCVSAVAAYLDSLAESTADDALSDVLLPLFSQPSLPVPLTPDQAEYLRQLMAVASVKTATVIEPEVVTDDHLSMPDAGDIDEGLMTMLHDELPMLVDSLMLSLQHAQKADSDKQMAAAQLMDAQRYTHTLKGLANMAGLSAISHITHRMEDILEAVCDAKVTLGRVIRNDLQMATDSLAQIVDALLAGSPVPDAASTALQSMMDWYYTLRSQGVDAVAGDAMSSDDDDSASVFEAREVVQEEVEAEPPVAVVSSAPAVDDTQFRVPRVLLDDLFRITGENTALTSQLSDELAELRGLTRISRDRHRQLQKLLLELEQHLNESYTLQSDEQTSHSPEEGDEASVFDPLEMDRYHEMHTSFSMLNETAADVREVDLQMAGRVQKLNDLQIAQAGVQRETLDAVMRARQVAVSTLTARFERIMRQACRATDKRVELTIEGGSTLIDSQILNQLTGPLMHLIRNAVDHGIETPHLRFEASKPETGRLTLRFRQQQDRILIECEDDGAGIDADLVRAKAIERGLISESQEVSTADIQQLILLPGFSTRRDTSQLSGRGIGMDVVHQEIRRLHGTLSIEARQGQGTRFLISLPSSSLMIRALLVRSRQQVYALSSSGLGQTILSLDGALIESQGELYFEHQGERYTAYPLESLVGEPLVDYRQHPIFQVILVEAGGDTVAVLVSEVITLRELVFKQMGPYVPEIQGIPGLTLLSNGAVAPVIDLAARLDRLTGQNHNWLSQLEQQPVSELPLIMVVDDSLSARKSLALLLKDAGFEVCTAIDGVDAIRQIEKKAPHLIVTDLEMPRMNGMELASTVISRSELADIPVMMITSRSTQKHRVEAAAAGVSVYLTKPWNENELLDHVEALLGKVANKSLQAVMT</sequence>
<dbReference type="InterPro" id="IPR036641">
    <property type="entry name" value="HPT_dom_sf"/>
</dbReference>
<dbReference type="Pfam" id="PF01627">
    <property type="entry name" value="Hpt"/>
    <property type="match status" value="1"/>
</dbReference>
<evidence type="ECO:0000313" key="16">
    <source>
        <dbReference type="Proteomes" id="UP001169862"/>
    </source>
</evidence>
<comment type="caution">
    <text evidence="15">The sequence shown here is derived from an EMBL/GenBank/DDBJ whole genome shotgun (WGS) entry which is preliminary data.</text>
</comment>
<dbReference type="Pfam" id="PF00072">
    <property type="entry name" value="Response_reg"/>
    <property type="match status" value="1"/>
</dbReference>
<proteinExistence type="predicted"/>
<evidence type="ECO:0000256" key="1">
    <source>
        <dbReference type="ARBA" id="ARBA00000085"/>
    </source>
</evidence>
<evidence type="ECO:0000259" key="13">
    <source>
        <dbReference type="PROSITE" id="PS50851"/>
    </source>
</evidence>
<evidence type="ECO:0000259" key="12">
    <source>
        <dbReference type="PROSITE" id="PS50110"/>
    </source>
</evidence>
<dbReference type="SUPFAM" id="SSF55874">
    <property type="entry name" value="ATPase domain of HSP90 chaperone/DNA topoisomerase II/histidine kinase"/>
    <property type="match status" value="1"/>
</dbReference>
<evidence type="ECO:0000256" key="7">
    <source>
        <dbReference type="ARBA" id="ARBA00023012"/>
    </source>
</evidence>
<dbReference type="Proteomes" id="UP001169862">
    <property type="component" value="Unassembled WGS sequence"/>
</dbReference>
<dbReference type="SMART" id="SM00448">
    <property type="entry name" value="REC"/>
    <property type="match status" value="1"/>
</dbReference>
<dbReference type="Gene3D" id="2.30.30.40">
    <property type="entry name" value="SH3 Domains"/>
    <property type="match status" value="1"/>
</dbReference>
<evidence type="ECO:0000256" key="4">
    <source>
        <dbReference type="ARBA" id="ARBA00022553"/>
    </source>
</evidence>
<dbReference type="GO" id="GO:0006935">
    <property type="term" value="P:chemotaxis"/>
    <property type="evidence" value="ECO:0007669"/>
    <property type="project" value="InterPro"/>
</dbReference>
<comment type="catalytic activity">
    <reaction evidence="1">
        <text>ATP + protein L-histidine = ADP + protein N-phospho-L-histidine.</text>
        <dbReference type="EC" id="2.7.13.3"/>
    </reaction>
</comment>
<dbReference type="GO" id="GO:0000155">
    <property type="term" value="F:phosphorelay sensor kinase activity"/>
    <property type="evidence" value="ECO:0007669"/>
    <property type="project" value="UniProtKB-ARBA"/>
</dbReference>
<keyword evidence="4 10" id="KW-0597">Phosphoprotein</keyword>
<dbReference type="InterPro" id="IPR051315">
    <property type="entry name" value="Bact_Chemotaxis_CheA"/>
</dbReference>
<dbReference type="PRINTS" id="PR00344">
    <property type="entry name" value="BCTRLSENSOR"/>
</dbReference>
<gene>
    <name evidence="15" type="ORF">Q4490_07110</name>
</gene>
<dbReference type="InterPro" id="IPR036890">
    <property type="entry name" value="HATPase_C_sf"/>
</dbReference>
<dbReference type="InterPro" id="IPR001789">
    <property type="entry name" value="Sig_transdc_resp-reg_receiver"/>
</dbReference>
<dbReference type="Pfam" id="PF02518">
    <property type="entry name" value="HATPase_c"/>
    <property type="match status" value="1"/>
</dbReference>
<dbReference type="EC" id="2.7.13.3" evidence="2"/>
<dbReference type="InterPro" id="IPR003594">
    <property type="entry name" value="HATPase_dom"/>
</dbReference>
<feature type="modified residue" description="Phosphohistidine" evidence="9">
    <location>
        <position position="375"/>
    </location>
</feature>
<keyword evidence="7" id="KW-0902">Two-component regulatory system</keyword>
<evidence type="ECO:0000256" key="8">
    <source>
        <dbReference type="ARBA" id="ARBA00035100"/>
    </source>
</evidence>
<reference evidence="15" key="1">
    <citation type="submission" date="2023-07" db="EMBL/GenBank/DDBJ databases">
        <title>Genome content predicts the carbon catabolic preferences of heterotrophic bacteria.</title>
        <authorList>
            <person name="Gralka M."/>
        </authorList>
    </citation>
    <scope>NUCLEOTIDE SEQUENCE</scope>
    <source>
        <strain evidence="15">I2M16</strain>
    </source>
</reference>
<feature type="modified residue" description="4-aspartylphosphate" evidence="10">
    <location>
        <position position="1042"/>
    </location>
</feature>
<dbReference type="FunFam" id="3.30.565.10:FF:000016">
    <property type="entry name" value="Chemotaxis protein CheA, putative"/>
    <property type="match status" value="1"/>
</dbReference>
<dbReference type="CDD" id="cd00088">
    <property type="entry name" value="HPT"/>
    <property type="match status" value="1"/>
</dbReference>
<dbReference type="SUPFAM" id="SSF50341">
    <property type="entry name" value="CheW-like"/>
    <property type="match status" value="1"/>
</dbReference>
<evidence type="ECO:0000256" key="2">
    <source>
        <dbReference type="ARBA" id="ARBA00012438"/>
    </source>
</evidence>
<dbReference type="SMART" id="SM00073">
    <property type="entry name" value="HPT"/>
    <property type="match status" value="1"/>
</dbReference>
<accession>A0AAW7XKH0</accession>
<dbReference type="PROSITE" id="PS50109">
    <property type="entry name" value="HIS_KIN"/>
    <property type="match status" value="1"/>
</dbReference>
<dbReference type="PROSITE" id="PS50110">
    <property type="entry name" value="RESPONSE_REGULATORY"/>
    <property type="match status" value="1"/>
</dbReference>
<dbReference type="Gene3D" id="3.40.50.2300">
    <property type="match status" value="1"/>
</dbReference>
<dbReference type="SMART" id="SM00387">
    <property type="entry name" value="HATPase_c"/>
    <property type="match status" value="1"/>
</dbReference>
<evidence type="ECO:0000259" key="14">
    <source>
        <dbReference type="PROSITE" id="PS50894"/>
    </source>
</evidence>
<dbReference type="Gene3D" id="1.20.120.160">
    <property type="entry name" value="HPT domain"/>
    <property type="match status" value="1"/>
</dbReference>
<evidence type="ECO:0000256" key="6">
    <source>
        <dbReference type="ARBA" id="ARBA00022777"/>
    </source>
</evidence>
<dbReference type="SMART" id="SM00260">
    <property type="entry name" value="CheW"/>
    <property type="match status" value="1"/>
</dbReference>
<dbReference type="SUPFAM" id="SSF47226">
    <property type="entry name" value="Histidine-containing phosphotransfer domain, HPT domain"/>
    <property type="match status" value="1"/>
</dbReference>
<evidence type="ECO:0000313" key="15">
    <source>
        <dbReference type="EMBL" id="MDO6453330.1"/>
    </source>
</evidence>
<dbReference type="EMBL" id="JAUOPG010000004">
    <property type="protein sequence ID" value="MDO6453330.1"/>
    <property type="molecule type" value="Genomic_DNA"/>
</dbReference>
<keyword evidence="6" id="KW-0418">Kinase</keyword>
<comment type="function">
    <text evidence="8">Involved in the transmission of sensory signals from the chemoreceptors to the flagellar motors. CheA is autophosphorylated; it can transfer its phosphate group to either CheB or CheY.</text>
</comment>
<evidence type="ECO:0000256" key="3">
    <source>
        <dbReference type="ARBA" id="ARBA00021495"/>
    </source>
</evidence>
<dbReference type="Pfam" id="PF01584">
    <property type="entry name" value="CheW"/>
    <property type="match status" value="1"/>
</dbReference>
<evidence type="ECO:0000256" key="5">
    <source>
        <dbReference type="ARBA" id="ARBA00022679"/>
    </source>
</evidence>
<dbReference type="PROSITE" id="PS50851">
    <property type="entry name" value="CHEW"/>
    <property type="match status" value="1"/>
</dbReference>
<dbReference type="SUPFAM" id="SSF52172">
    <property type="entry name" value="CheY-like"/>
    <property type="match status" value="1"/>
</dbReference>
<dbReference type="InterPro" id="IPR036061">
    <property type="entry name" value="CheW-like_dom_sf"/>
</dbReference>
<name>A0AAW7XKH0_9GAMM</name>
<evidence type="ECO:0000256" key="10">
    <source>
        <dbReference type="PROSITE-ProRule" id="PRU00169"/>
    </source>
</evidence>
<dbReference type="InterPro" id="IPR002545">
    <property type="entry name" value="CheW-lke_dom"/>
</dbReference>
<feature type="domain" description="Response regulatory" evidence="12">
    <location>
        <begin position="993"/>
        <end position="1109"/>
    </location>
</feature>
<protein>
    <recommendedName>
        <fullName evidence="3">Chemotaxis protein CheA</fullName>
        <ecNumber evidence="2">2.7.13.3</ecNumber>
    </recommendedName>
</protein>
<evidence type="ECO:0000259" key="11">
    <source>
        <dbReference type="PROSITE" id="PS50109"/>
    </source>
</evidence>
<dbReference type="InterPro" id="IPR005467">
    <property type="entry name" value="His_kinase_dom"/>
</dbReference>
<dbReference type="Gene3D" id="3.30.565.10">
    <property type="entry name" value="Histidine kinase-like ATPase, C-terminal domain"/>
    <property type="match status" value="1"/>
</dbReference>
<dbReference type="PANTHER" id="PTHR43395:SF8">
    <property type="entry name" value="HISTIDINE KINASE"/>
    <property type="match status" value="1"/>
</dbReference>
<dbReference type="PANTHER" id="PTHR43395">
    <property type="entry name" value="SENSOR HISTIDINE KINASE CHEA"/>
    <property type="match status" value="1"/>
</dbReference>
<dbReference type="InterPro" id="IPR004358">
    <property type="entry name" value="Sig_transdc_His_kin-like_C"/>
</dbReference>
<dbReference type="InterPro" id="IPR011006">
    <property type="entry name" value="CheY-like_superfamily"/>
</dbReference>